<dbReference type="PANTHER" id="PTHR37951">
    <property type="entry name" value="CYTOPLASMIC PROTEIN-RELATED"/>
    <property type="match status" value="1"/>
</dbReference>
<gene>
    <name evidence="3" type="ORF">SSE37_03115</name>
</gene>
<dbReference type="RefSeq" id="WP_005864197.1">
    <property type="nucleotide sequence ID" value="NZ_AAYA01000030.1"/>
</dbReference>
<feature type="domain" description="ImpA N-terminal" evidence="2">
    <location>
        <begin position="7"/>
        <end position="138"/>
    </location>
</feature>
<keyword evidence="4" id="KW-1185">Reference proteome</keyword>
<evidence type="ECO:0000256" key="1">
    <source>
        <dbReference type="SAM" id="MobiDB-lite"/>
    </source>
</evidence>
<protein>
    <recommendedName>
        <fullName evidence="2">ImpA N-terminal domain-containing protein</fullName>
    </recommendedName>
</protein>
<feature type="compositionally biased region" description="Acidic residues" evidence="1">
    <location>
        <begin position="259"/>
        <end position="272"/>
    </location>
</feature>
<dbReference type="InterPro" id="IPR017740">
    <property type="entry name" value="TssA-like"/>
</dbReference>
<evidence type="ECO:0000259" key="2">
    <source>
        <dbReference type="Pfam" id="PF06812"/>
    </source>
</evidence>
<name>A3KB47_SAGS3</name>
<dbReference type="AlphaFoldDB" id="A3KB47"/>
<organism evidence="3 4">
    <name type="scientific">Sagittula stellata (strain ATCC 700073 / DSM 11524 / E-37)</name>
    <dbReference type="NCBI Taxonomy" id="388399"/>
    <lineage>
        <taxon>Bacteria</taxon>
        <taxon>Pseudomonadati</taxon>
        <taxon>Pseudomonadota</taxon>
        <taxon>Alphaproteobacteria</taxon>
        <taxon>Rhodobacterales</taxon>
        <taxon>Roseobacteraceae</taxon>
        <taxon>Sagittula</taxon>
    </lineage>
</organism>
<dbReference type="Proteomes" id="UP000005713">
    <property type="component" value="Unassembled WGS sequence"/>
</dbReference>
<feature type="region of interest" description="Disordered" evidence="1">
    <location>
        <begin position="1"/>
        <end position="25"/>
    </location>
</feature>
<dbReference type="EMBL" id="AAYA01000030">
    <property type="protein sequence ID" value="EBA05588.1"/>
    <property type="molecule type" value="Genomic_DNA"/>
</dbReference>
<dbReference type="Pfam" id="PF06812">
    <property type="entry name" value="ImpA_N"/>
    <property type="match status" value="1"/>
</dbReference>
<reference evidence="3 4" key="1">
    <citation type="submission" date="2006-06" db="EMBL/GenBank/DDBJ databases">
        <authorList>
            <person name="Moran M.A."/>
            <person name="Ferriera S."/>
            <person name="Johnson J."/>
            <person name="Kravitz S."/>
            <person name="Beeson K."/>
            <person name="Sutton G."/>
            <person name="Rogers Y.-H."/>
            <person name="Friedman R."/>
            <person name="Frazier M."/>
            <person name="Venter J.C."/>
        </authorList>
    </citation>
    <scope>NUCLEOTIDE SEQUENCE [LARGE SCALE GENOMIC DNA]</scope>
    <source>
        <strain evidence="3 4">E-37</strain>
    </source>
</reference>
<evidence type="ECO:0000313" key="3">
    <source>
        <dbReference type="EMBL" id="EBA05588.1"/>
    </source>
</evidence>
<dbReference type="InterPro" id="IPR010657">
    <property type="entry name" value="ImpA_N"/>
</dbReference>
<sequence>MDLEKLLQPISEDAPCGPDLEPEGDPQFDEAYFDRMGELPEFYYRPGVEKPDGSMTPDNMFDPKSVNFRDEIKLIDPVLERSKDLRLVVLRAQWAILAGNLAKFTESVAWIAGLLETFDADVHPTDSGDRRSAINDLNDNTSVVQPLYFTALTPTGDATLRRLKVARGDLTALQSEEDLEQAPILDALSSASNAKHVEKTLGTLVELRDAMNRIKAACESSGTAKFSPDFSRVGPIITEMIEAITNSRSDLASVAQVEEPGDDSGEDDEGDSEGGGGVASFSAAAAAAKGGGAEVVSHLHAKRLLQACEAYYRAYEPSSATLLLVTQARSLIGKPLLEALETLLPDNVEEALVNFSPAAGFSLGIARIRALTEDMHDDPDTPFPEPDPGPDVSVTNAGEAAVAIRSVEDYFRRVERSSPIPTLLSRARSYLDRDFQSIIDELIPREEE</sequence>
<dbReference type="PANTHER" id="PTHR37951:SF1">
    <property type="entry name" value="TYPE VI SECRETION SYSTEM COMPONENT TSSA1"/>
    <property type="match status" value="1"/>
</dbReference>
<comment type="caution">
    <text evidence="3">The sequence shown here is derived from an EMBL/GenBank/DDBJ whole genome shotgun (WGS) entry which is preliminary data.</text>
</comment>
<feature type="region of interest" description="Disordered" evidence="1">
    <location>
        <begin position="254"/>
        <end position="278"/>
    </location>
</feature>
<evidence type="ECO:0000313" key="4">
    <source>
        <dbReference type="Proteomes" id="UP000005713"/>
    </source>
</evidence>
<dbReference type="eggNOG" id="COG3515">
    <property type="taxonomic scope" value="Bacteria"/>
</dbReference>
<dbReference type="OrthoDB" id="9771118at2"/>
<proteinExistence type="predicted"/>
<accession>A3KB47</accession>